<gene>
    <name evidence="1" type="ORF">ROSEINA2194_04426</name>
</gene>
<dbReference type="EMBL" id="ACFY01000173">
    <property type="protein sequence ID" value="EEG91754.1"/>
    <property type="molecule type" value="Genomic_DNA"/>
</dbReference>
<sequence length="39" mass="4471">MESPAEPAMNFEIISVTIYQVLDLQTETLLRMITIMKIS</sequence>
<dbReference type="AlphaFoldDB" id="C0G077"/>
<organism evidence="1 2">
    <name type="scientific">Roseburia inulinivorans DSM 16841</name>
    <dbReference type="NCBI Taxonomy" id="622312"/>
    <lineage>
        <taxon>Bacteria</taxon>
        <taxon>Bacillati</taxon>
        <taxon>Bacillota</taxon>
        <taxon>Clostridia</taxon>
        <taxon>Lachnospirales</taxon>
        <taxon>Lachnospiraceae</taxon>
        <taxon>Roseburia</taxon>
    </lineage>
</organism>
<proteinExistence type="predicted"/>
<name>C0G077_9FIRM</name>
<dbReference type="Proteomes" id="UP000003561">
    <property type="component" value="Unassembled WGS sequence"/>
</dbReference>
<evidence type="ECO:0000313" key="2">
    <source>
        <dbReference type="Proteomes" id="UP000003561"/>
    </source>
</evidence>
<protein>
    <submittedName>
        <fullName evidence="1">Uncharacterized protein</fullName>
    </submittedName>
</protein>
<evidence type="ECO:0000313" key="1">
    <source>
        <dbReference type="EMBL" id="EEG91754.1"/>
    </source>
</evidence>
<comment type="caution">
    <text evidence="1">The sequence shown here is derived from an EMBL/GenBank/DDBJ whole genome shotgun (WGS) entry which is preliminary data.</text>
</comment>
<reference evidence="1 2" key="1">
    <citation type="submission" date="2009-02" db="EMBL/GenBank/DDBJ databases">
        <authorList>
            <person name="Fulton L."/>
            <person name="Clifton S."/>
            <person name="Fulton B."/>
            <person name="Xu J."/>
            <person name="Minx P."/>
            <person name="Pepin K.H."/>
            <person name="Johnson M."/>
            <person name="Bhonagiri V."/>
            <person name="Nash W.E."/>
            <person name="Mardis E.R."/>
            <person name="Wilson R.K."/>
        </authorList>
    </citation>
    <scope>NUCLEOTIDE SEQUENCE [LARGE SCALE GENOMIC DNA]</scope>
    <source>
        <strain evidence="1 2">DSM 16841</strain>
    </source>
</reference>
<reference evidence="1 2" key="2">
    <citation type="submission" date="2009-03" db="EMBL/GenBank/DDBJ databases">
        <title>Draft genome sequence of Roseburia inulinivorans (DSM 16841).</title>
        <authorList>
            <person name="Sudarsanam P."/>
            <person name="Ley R."/>
            <person name="Guruge J."/>
            <person name="Turnbaugh P.J."/>
            <person name="Mahowald M."/>
            <person name="Liep D."/>
            <person name="Gordon J."/>
        </authorList>
    </citation>
    <scope>NUCLEOTIDE SEQUENCE [LARGE SCALE GENOMIC DNA]</scope>
    <source>
        <strain evidence="1 2">DSM 16841</strain>
    </source>
</reference>
<accession>C0G077</accession>